<evidence type="ECO:0000313" key="3">
    <source>
        <dbReference type="Proteomes" id="UP001153365"/>
    </source>
</evidence>
<dbReference type="EMBL" id="CALTRL010005724">
    <property type="protein sequence ID" value="CAH7685478.1"/>
    <property type="molecule type" value="Genomic_DNA"/>
</dbReference>
<feature type="region of interest" description="Disordered" evidence="1">
    <location>
        <begin position="345"/>
        <end position="366"/>
    </location>
</feature>
<sequence length="433" mass="49106">SPTNSADTPIDEKNQSLKAVEKPKSFITRNALARLKTMILKQRRVDFEHEGLDLNKNEAESTSVEGCHGANENFDHLQNQFRAASKLQKSKVRCTLSNEERILGIRWIHRVDTLYTTNPNISPEVRYHASMLFSLYWGSRSHKLPSVCFQNDKSVPLDAETEKEVRKRTKLIAATAMASLTLATKWYFDFCRPLFTVQLQSFCKTTNFQNFKITPEDLIVVERAILFSYPVAGGLWLDCPHAFVDELIRVIPSLNYLSLVPNYSVKESSPTRSESDRVEHRNNKLINEEKGVQDWSEVMREFCEALEKATTAQEFLAFDPAVLCVVALYVAMEAIEPGYYERTTKSSKKDDLTSPKSLSSSFSSYSSSSLKSLIDSSSSSSSSSSSFDLDDNFSQLWIWKFVDVNETMDQICEVLQVSSASVEACLNWFCQLD</sequence>
<protein>
    <recommendedName>
        <fullName evidence="4">Cyclin N-terminal domain-containing protein</fullName>
    </recommendedName>
</protein>
<evidence type="ECO:0000313" key="2">
    <source>
        <dbReference type="EMBL" id="CAH7685478.1"/>
    </source>
</evidence>
<comment type="caution">
    <text evidence="2">The sequence shown here is derived from an EMBL/GenBank/DDBJ whole genome shotgun (WGS) entry which is preliminary data.</text>
</comment>
<evidence type="ECO:0000256" key="1">
    <source>
        <dbReference type="SAM" id="MobiDB-lite"/>
    </source>
</evidence>
<feature type="non-terminal residue" evidence="2">
    <location>
        <position position="1"/>
    </location>
</feature>
<name>A0AAV0BGV7_PHAPC</name>
<gene>
    <name evidence="2" type="ORF">PPACK8108_LOCUS20010</name>
</gene>
<feature type="compositionally biased region" description="Low complexity" evidence="1">
    <location>
        <begin position="354"/>
        <end position="366"/>
    </location>
</feature>
<dbReference type="Proteomes" id="UP001153365">
    <property type="component" value="Unassembled WGS sequence"/>
</dbReference>
<organism evidence="2 3">
    <name type="scientific">Phakopsora pachyrhizi</name>
    <name type="common">Asian soybean rust disease fungus</name>
    <dbReference type="NCBI Taxonomy" id="170000"/>
    <lineage>
        <taxon>Eukaryota</taxon>
        <taxon>Fungi</taxon>
        <taxon>Dikarya</taxon>
        <taxon>Basidiomycota</taxon>
        <taxon>Pucciniomycotina</taxon>
        <taxon>Pucciniomycetes</taxon>
        <taxon>Pucciniales</taxon>
        <taxon>Phakopsoraceae</taxon>
        <taxon>Phakopsora</taxon>
    </lineage>
</organism>
<proteinExistence type="predicted"/>
<dbReference type="AlphaFoldDB" id="A0AAV0BGV7"/>
<accession>A0AAV0BGV7</accession>
<keyword evidence="3" id="KW-1185">Reference proteome</keyword>
<reference evidence="2" key="1">
    <citation type="submission" date="2022-06" db="EMBL/GenBank/DDBJ databases">
        <authorList>
            <consortium name="SYNGENTA / RWTH Aachen University"/>
        </authorList>
    </citation>
    <scope>NUCLEOTIDE SEQUENCE</scope>
</reference>
<evidence type="ECO:0008006" key="4">
    <source>
        <dbReference type="Google" id="ProtNLM"/>
    </source>
</evidence>